<evidence type="ECO:0000313" key="2">
    <source>
        <dbReference type="EMBL" id="QDS99051.1"/>
    </source>
</evidence>
<feature type="domain" description="NrS-1 polymerase-like helicase" evidence="1">
    <location>
        <begin position="577"/>
        <end position="681"/>
    </location>
</feature>
<dbReference type="Pfam" id="PF19263">
    <property type="entry name" value="DUF5906"/>
    <property type="match status" value="1"/>
</dbReference>
<dbReference type="InterPro" id="IPR045455">
    <property type="entry name" value="NrS-1_pol-like_helicase"/>
</dbReference>
<proteinExistence type="predicted"/>
<dbReference type="OrthoDB" id="251084at2"/>
<dbReference type="RefSeq" id="WP_145060334.1">
    <property type="nucleotide sequence ID" value="NZ_CP036263.1"/>
</dbReference>
<keyword evidence="3" id="KW-1185">Reference proteome</keyword>
<organism evidence="2 3">
    <name type="scientific">Adhaeretor mobilis</name>
    <dbReference type="NCBI Taxonomy" id="1930276"/>
    <lineage>
        <taxon>Bacteria</taxon>
        <taxon>Pseudomonadati</taxon>
        <taxon>Planctomycetota</taxon>
        <taxon>Planctomycetia</taxon>
        <taxon>Pirellulales</taxon>
        <taxon>Lacipirellulaceae</taxon>
        <taxon>Adhaeretor</taxon>
    </lineage>
</organism>
<name>A0A517MVZ5_9BACT</name>
<protein>
    <recommendedName>
        <fullName evidence="1">NrS-1 polymerase-like helicase domain-containing protein</fullName>
    </recommendedName>
</protein>
<dbReference type="EMBL" id="CP036263">
    <property type="protein sequence ID" value="QDS99051.1"/>
    <property type="molecule type" value="Genomic_DNA"/>
</dbReference>
<dbReference type="Proteomes" id="UP000319852">
    <property type="component" value="Chromosome"/>
</dbReference>
<dbReference type="KEGG" id="amob:HG15A2_23410"/>
<accession>A0A517MVZ5</accession>
<sequence length="838" mass="93248">MKLIELIGEYQKAKAGDERFQTFDPVNCDYTAMVKYPDGRNATLRNPKEEDGKLIDKGHEVPEGTVLVALGTAFWDWRNKIHKEIGIDVDSVQGHAAGVGIEDEELKNALDSAMKLKWIEIRRSSGGKGVHLFGKFAEGVSIKKRKDATALGKGVVERMCRETGYDFAAARDCVGSNLWIYKSDAPDNAYEILKPATETLSESDLPAGWRESKRLSQQKVGFASSEIELDETHIQIEKQIAETGASIYYNSDFGSYHVHTAGLQMAAEKHGYKGLFKTLSSGSDLGKPNAFMIPLNNGAFLVKRWGNAKEDSSWLDGPSGQCTFLNAFMPFEKALQHFSLNSTTKGLAFTSTGLKEFLAATGFEFVYPEELSDRQVFVRLKEGVAKLTVDRKDEDHIIDGWTRVNNTWQASFKAPNNSGARREAELIFAFEKVRAAASKSMSDLWYLNTSGEWIQTTSSEVDRVLTSLGMAAKKTMGEMRLDPYHIVSEPFQAEYMPGKRWNLNAAQLAQQPADEAGPTPTWDAIFQHIGSGLDEAVSECPECTGAGILDGAHYLKLWVKLLFEKPSQSLPYLLLTSRENVTGKSSFGFAISKMISPGVVEISAEAITDKYTSELEGTVCALVEELDLRGKDNKAYSNIKRMVTSHSLQIRKMRTNTYTATNYARFIHTTNDARFVPCESEDVRIVMIDVPQILVPIEPMAFEAGIEEEVPSILRKLIDMPLPESCGRLYLPVVQTALKEQVLAGEYANFATPAEEGLKAFAKDCLEKATAKHIPVKETLVRYGDYCLSNNFPVVPRSAFLKTLKEKCNLKVSRKQFRKGKGRSWHYTGISYKSQANL</sequence>
<gene>
    <name evidence="2" type="ORF">HG15A2_23410</name>
</gene>
<reference evidence="2 3" key="1">
    <citation type="submission" date="2019-02" db="EMBL/GenBank/DDBJ databases">
        <title>Deep-cultivation of Planctomycetes and their phenomic and genomic characterization uncovers novel biology.</title>
        <authorList>
            <person name="Wiegand S."/>
            <person name="Jogler M."/>
            <person name="Boedeker C."/>
            <person name="Pinto D."/>
            <person name="Vollmers J."/>
            <person name="Rivas-Marin E."/>
            <person name="Kohn T."/>
            <person name="Peeters S.H."/>
            <person name="Heuer A."/>
            <person name="Rast P."/>
            <person name="Oberbeckmann S."/>
            <person name="Bunk B."/>
            <person name="Jeske O."/>
            <person name="Meyerdierks A."/>
            <person name="Storesund J.E."/>
            <person name="Kallscheuer N."/>
            <person name="Luecker S."/>
            <person name="Lage O.M."/>
            <person name="Pohl T."/>
            <person name="Merkel B.J."/>
            <person name="Hornburger P."/>
            <person name="Mueller R.-W."/>
            <person name="Bruemmer F."/>
            <person name="Labrenz M."/>
            <person name="Spormann A.M."/>
            <person name="Op den Camp H."/>
            <person name="Overmann J."/>
            <person name="Amann R."/>
            <person name="Jetten M.S.M."/>
            <person name="Mascher T."/>
            <person name="Medema M.H."/>
            <person name="Devos D.P."/>
            <person name="Kaster A.-K."/>
            <person name="Ovreas L."/>
            <person name="Rohde M."/>
            <person name="Galperin M.Y."/>
            <person name="Jogler C."/>
        </authorList>
    </citation>
    <scope>NUCLEOTIDE SEQUENCE [LARGE SCALE GENOMIC DNA]</scope>
    <source>
        <strain evidence="2 3">HG15A2</strain>
    </source>
</reference>
<evidence type="ECO:0000313" key="3">
    <source>
        <dbReference type="Proteomes" id="UP000319852"/>
    </source>
</evidence>
<dbReference type="AlphaFoldDB" id="A0A517MVZ5"/>
<evidence type="ECO:0000259" key="1">
    <source>
        <dbReference type="Pfam" id="PF19263"/>
    </source>
</evidence>